<evidence type="ECO:0000256" key="4">
    <source>
        <dbReference type="ARBA" id="ARBA00007422"/>
    </source>
</evidence>
<dbReference type="InterPro" id="IPR000652">
    <property type="entry name" value="Triosephosphate_isomerase"/>
</dbReference>
<evidence type="ECO:0000313" key="15">
    <source>
        <dbReference type="EMBL" id="ORE88469.1"/>
    </source>
</evidence>
<comment type="caution">
    <text evidence="15">The sequence shown here is derived from an EMBL/GenBank/DDBJ whole genome shotgun (WGS) entry which is preliminary data.</text>
</comment>
<evidence type="ECO:0000256" key="3">
    <source>
        <dbReference type="ARBA" id="ARBA00004939"/>
    </source>
</evidence>
<feature type="binding site" evidence="13">
    <location>
        <begin position="11"/>
        <end position="13"/>
    </location>
    <ligand>
        <name>substrate</name>
    </ligand>
</feature>
<feature type="active site" description="Electrophile" evidence="13">
    <location>
        <position position="96"/>
    </location>
</feature>
<keyword evidence="9 13" id="KW-0963">Cytoplasm</keyword>
<dbReference type="PANTHER" id="PTHR21139:SF42">
    <property type="entry name" value="TRIOSEPHOSPHATE ISOMERASE"/>
    <property type="match status" value="1"/>
</dbReference>
<feature type="active site" description="Proton acceptor" evidence="13">
    <location>
        <position position="168"/>
    </location>
</feature>
<accession>A0A1Y1SH00</accession>
<dbReference type="NCBIfam" id="TIGR00419">
    <property type="entry name" value="tim"/>
    <property type="match status" value="1"/>
</dbReference>
<evidence type="ECO:0000256" key="14">
    <source>
        <dbReference type="RuleBase" id="RU363013"/>
    </source>
</evidence>
<evidence type="ECO:0000256" key="9">
    <source>
        <dbReference type="ARBA" id="ARBA00022490"/>
    </source>
</evidence>
<sequence length="254" mass="26411">MSNRTYFVAGNWKMHGSLNQAAELAGQIAKAAPAGVDVAVCPPYVYLPKVRKAVAGSSVALGAQNVSAWADSGAYTGEISGRMLGDFECRYAIVGHSERRGLMGESDETVAQKVERAQDAGLIPIICVGETLAQREDGETETIVLSQLEVVIERCGVAALANAVVAYEPVWAIGTGRTATPEQAQQVHAVLRGAVAQKDAKIADSLRILYGGSVKPDNAADLFAQPDIDGGLIGGAALDAAAFLAICEAARNAD</sequence>
<dbReference type="GO" id="GO:0019563">
    <property type="term" value="P:glycerol catabolic process"/>
    <property type="evidence" value="ECO:0007669"/>
    <property type="project" value="TreeGrafter"/>
</dbReference>
<comment type="pathway">
    <text evidence="3">Carbohydrate metabolism; erythritol degradation.</text>
</comment>
<dbReference type="GO" id="GO:0005829">
    <property type="term" value="C:cytosol"/>
    <property type="evidence" value="ECO:0007669"/>
    <property type="project" value="TreeGrafter"/>
</dbReference>
<keyword evidence="16" id="KW-1185">Reference proteome</keyword>
<dbReference type="InterPro" id="IPR013785">
    <property type="entry name" value="Aldolase_TIM"/>
</dbReference>
<keyword evidence="8 13" id="KW-0312">Gluconeogenesis</keyword>
<dbReference type="Pfam" id="PF00121">
    <property type="entry name" value="TIM"/>
    <property type="match status" value="1"/>
</dbReference>
<dbReference type="EMBL" id="AQQV01000001">
    <property type="protein sequence ID" value="ORE88469.1"/>
    <property type="molecule type" value="Genomic_DNA"/>
</dbReference>
<dbReference type="PROSITE" id="PS00171">
    <property type="entry name" value="TIM_1"/>
    <property type="match status" value="1"/>
</dbReference>
<evidence type="ECO:0000256" key="2">
    <source>
        <dbReference type="ARBA" id="ARBA00004742"/>
    </source>
</evidence>
<dbReference type="RefSeq" id="WP_083559106.1">
    <property type="nucleotide sequence ID" value="NZ_AQQV01000001.1"/>
</dbReference>
<feature type="binding site" evidence="13">
    <location>
        <begin position="234"/>
        <end position="235"/>
    </location>
    <ligand>
        <name>substrate</name>
    </ligand>
</feature>
<comment type="subunit">
    <text evidence="5 13 14">Homodimer.</text>
</comment>
<feature type="binding site" evidence="13">
    <location>
        <position position="213"/>
    </location>
    <ligand>
        <name>substrate</name>
    </ligand>
</feature>
<evidence type="ECO:0000256" key="8">
    <source>
        <dbReference type="ARBA" id="ARBA00022432"/>
    </source>
</evidence>
<evidence type="ECO:0000256" key="1">
    <source>
        <dbReference type="ARBA" id="ARBA00000474"/>
    </source>
</evidence>
<evidence type="ECO:0000256" key="10">
    <source>
        <dbReference type="ARBA" id="ARBA00023152"/>
    </source>
</evidence>
<dbReference type="GO" id="GO:0006096">
    <property type="term" value="P:glycolytic process"/>
    <property type="evidence" value="ECO:0007669"/>
    <property type="project" value="UniProtKB-UniRule"/>
</dbReference>
<evidence type="ECO:0000256" key="7">
    <source>
        <dbReference type="ARBA" id="ARBA00019397"/>
    </source>
</evidence>
<dbReference type="CDD" id="cd00311">
    <property type="entry name" value="TIM"/>
    <property type="match status" value="1"/>
</dbReference>
<dbReference type="EC" id="5.3.1.1" evidence="6 13"/>
<proteinExistence type="inferred from homology"/>
<comment type="function">
    <text evidence="12 13">Involved in the gluconeogenesis. Catalyzes stereospecifically the conversion of dihydroxyacetone phosphate (DHAP) to D-glyceraldehyde-3-phosphate (G3P).</text>
</comment>
<dbReference type="GO" id="GO:0006094">
    <property type="term" value="P:gluconeogenesis"/>
    <property type="evidence" value="ECO:0007669"/>
    <property type="project" value="UniProtKB-UniRule"/>
</dbReference>
<dbReference type="STRING" id="1317117.ATO7_01300"/>
<keyword evidence="10 13" id="KW-0324">Glycolysis</keyword>
<keyword evidence="11 13" id="KW-0413">Isomerase</keyword>
<dbReference type="Proteomes" id="UP000192342">
    <property type="component" value="Unassembled WGS sequence"/>
</dbReference>
<dbReference type="PANTHER" id="PTHR21139">
    <property type="entry name" value="TRIOSEPHOSPHATE ISOMERASE"/>
    <property type="match status" value="1"/>
</dbReference>
<dbReference type="HAMAP" id="MF_00147_B">
    <property type="entry name" value="TIM_B"/>
    <property type="match status" value="1"/>
</dbReference>
<feature type="binding site" evidence="13">
    <location>
        <position position="174"/>
    </location>
    <ligand>
        <name>substrate</name>
    </ligand>
</feature>
<dbReference type="UniPathway" id="UPA00109">
    <property type="reaction ID" value="UER00189"/>
</dbReference>
<dbReference type="FunFam" id="3.20.20.70:FF:000020">
    <property type="entry name" value="Triosephosphate isomerase"/>
    <property type="match status" value="1"/>
</dbReference>
<evidence type="ECO:0000256" key="5">
    <source>
        <dbReference type="ARBA" id="ARBA00011738"/>
    </source>
</evidence>
<dbReference type="UniPathway" id="UPA00138"/>
<name>A0A1Y1SH00_9GAMM</name>
<evidence type="ECO:0000313" key="16">
    <source>
        <dbReference type="Proteomes" id="UP000192342"/>
    </source>
</evidence>
<protein>
    <recommendedName>
        <fullName evidence="7 13">Triosephosphate isomerase</fullName>
        <shortName evidence="13">TIM</shortName>
        <shortName evidence="13">TPI</shortName>
        <ecNumber evidence="6 13">5.3.1.1</ecNumber>
    </recommendedName>
    <alternativeName>
        <fullName evidence="13">Triose-phosphate isomerase</fullName>
    </alternativeName>
</protein>
<comment type="pathway">
    <text evidence="13 14">Carbohydrate degradation; glycolysis; D-glyceraldehyde 3-phosphate from glycerone phosphate: step 1/1.</text>
</comment>
<dbReference type="GO" id="GO:0046166">
    <property type="term" value="P:glyceraldehyde-3-phosphate biosynthetic process"/>
    <property type="evidence" value="ECO:0007669"/>
    <property type="project" value="TreeGrafter"/>
</dbReference>
<dbReference type="SUPFAM" id="SSF51351">
    <property type="entry name" value="Triosephosphate isomerase (TIM)"/>
    <property type="match status" value="1"/>
</dbReference>
<comment type="catalytic activity">
    <reaction evidence="1 13 14">
        <text>D-glyceraldehyde 3-phosphate = dihydroxyacetone phosphate</text>
        <dbReference type="Rhea" id="RHEA:18585"/>
        <dbReference type="ChEBI" id="CHEBI:57642"/>
        <dbReference type="ChEBI" id="CHEBI:59776"/>
        <dbReference type="EC" id="5.3.1.1"/>
    </reaction>
</comment>
<evidence type="ECO:0000256" key="12">
    <source>
        <dbReference type="ARBA" id="ARBA00055680"/>
    </source>
</evidence>
<comment type="pathway">
    <text evidence="2 13 14">Carbohydrate biosynthesis; gluconeogenesis.</text>
</comment>
<evidence type="ECO:0000256" key="11">
    <source>
        <dbReference type="ARBA" id="ARBA00023235"/>
    </source>
</evidence>
<evidence type="ECO:0000256" key="13">
    <source>
        <dbReference type="HAMAP-Rule" id="MF_00147"/>
    </source>
</evidence>
<dbReference type="GO" id="GO:0004807">
    <property type="term" value="F:triose-phosphate isomerase activity"/>
    <property type="evidence" value="ECO:0007669"/>
    <property type="project" value="UniProtKB-UniRule"/>
</dbReference>
<evidence type="ECO:0000256" key="6">
    <source>
        <dbReference type="ARBA" id="ARBA00011940"/>
    </source>
</evidence>
<dbReference type="OrthoDB" id="9809429at2"/>
<comment type="similarity">
    <text evidence="4 13 14">Belongs to the triosephosphate isomerase family.</text>
</comment>
<dbReference type="Gene3D" id="3.20.20.70">
    <property type="entry name" value="Aldolase class I"/>
    <property type="match status" value="1"/>
</dbReference>
<dbReference type="InterPro" id="IPR022896">
    <property type="entry name" value="TrioseP_Isoase_bac/euk"/>
</dbReference>
<dbReference type="PROSITE" id="PS51440">
    <property type="entry name" value="TIM_2"/>
    <property type="match status" value="1"/>
</dbReference>
<organism evidence="15 16">
    <name type="scientific">Oceanococcus atlanticus</name>
    <dbReference type="NCBI Taxonomy" id="1317117"/>
    <lineage>
        <taxon>Bacteria</taxon>
        <taxon>Pseudomonadati</taxon>
        <taxon>Pseudomonadota</taxon>
        <taxon>Gammaproteobacteria</taxon>
        <taxon>Chromatiales</taxon>
        <taxon>Oceanococcaceae</taxon>
        <taxon>Oceanococcus</taxon>
    </lineage>
</organism>
<dbReference type="InterPro" id="IPR020861">
    <property type="entry name" value="Triosephosphate_isomerase_AS"/>
</dbReference>
<comment type="subcellular location">
    <subcellularLocation>
        <location evidence="13 14">Cytoplasm</location>
    </subcellularLocation>
</comment>
<reference evidence="15 16" key="1">
    <citation type="submission" date="2013-04" db="EMBL/GenBank/DDBJ databases">
        <title>Oceanococcus atlanticus 22II-S10r2 Genome Sequencing.</title>
        <authorList>
            <person name="Lai Q."/>
            <person name="Li G."/>
            <person name="Shao Z."/>
        </authorList>
    </citation>
    <scope>NUCLEOTIDE SEQUENCE [LARGE SCALE GENOMIC DNA]</scope>
    <source>
        <strain evidence="15 16">22II-S10r2</strain>
    </source>
</reference>
<dbReference type="AlphaFoldDB" id="A0A1Y1SH00"/>
<gene>
    <name evidence="13" type="primary">tpiA</name>
    <name evidence="15" type="ORF">ATO7_01300</name>
</gene>
<dbReference type="InterPro" id="IPR035990">
    <property type="entry name" value="TIM_sf"/>
</dbReference>